<dbReference type="GO" id="GO:0008897">
    <property type="term" value="F:holo-[acyl-carrier-protein] synthase activity"/>
    <property type="evidence" value="ECO:0007669"/>
    <property type="project" value="InterPro"/>
</dbReference>
<keyword evidence="1 3" id="KW-0808">Transferase</keyword>
<dbReference type="AlphaFoldDB" id="A0A7C9HFC3"/>
<dbReference type="InterPro" id="IPR037143">
    <property type="entry name" value="4-PPantetheinyl_Trfase_dom_sf"/>
</dbReference>
<dbReference type="InterPro" id="IPR008278">
    <property type="entry name" value="4-PPantetheinyl_Trfase_dom"/>
</dbReference>
<dbReference type="EMBL" id="VVIQ01000015">
    <property type="protein sequence ID" value="MUL28828.1"/>
    <property type="molecule type" value="Genomic_DNA"/>
</dbReference>
<evidence type="ECO:0000313" key="3">
    <source>
        <dbReference type="EMBL" id="MUL28828.1"/>
    </source>
</evidence>
<dbReference type="Gene3D" id="3.90.470.20">
    <property type="entry name" value="4'-phosphopantetheinyl transferase domain"/>
    <property type="match status" value="1"/>
</dbReference>
<organism evidence="3 4">
    <name type="scientific">Prevotella vespertina</name>
    <dbReference type="NCBI Taxonomy" id="2608404"/>
    <lineage>
        <taxon>Bacteria</taxon>
        <taxon>Pseudomonadati</taxon>
        <taxon>Bacteroidota</taxon>
        <taxon>Bacteroidia</taxon>
        <taxon>Bacteroidales</taxon>
        <taxon>Prevotellaceae</taxon>
        <taxon>Prevotella</taxon>
    </lineage>
</organism>
<gene>
    <name evidence="3" type="ORF">F0475_11115</name>
</gene>
<protein>
    <submittedName>
        <fullName evidence="3">4'-phosphopantetheinyl transferase superfamily protein</fullName>
    </submittedName>
</protein>
<evidence type="ECO:0000259" key="2">
    <source>
        <dbReference type="Pfam" id="PF01648"/>
    </source>
</evidence>
<sequence length="167" mass="19284">MRITRDVFDKITIGLLPIDKGRKAEKEGEQRLLFAMLGYVPVINHNEDGKPTIEGYHISISHTIGYVAIIFSTDFEVGIDIEYVSNRVSRITSRYLRSDEPFTDLRSQLIAWCAKETTYKLFSEEHLALQEMKVNVALDHVTNLRSNIDIKFVSEVTHDYVLTYAWK</sequence>
<dbReference type="Pfam" id="PF01648">
    <property type="entry name" value="ACPS"/>
    <property type="match status" value="1"/>
</dbReference>
<evidence type="ECO:0000313" key="4">
    <source>
        <dbReference type="Proteomes" id="UP000482295"/>
    </source>
</evidence>
<evidence type="ECO:0000256" key="1">
    <source>
        <dbReference type="ARBA" id="ARBA00022679"/>
    </source>
</evidence>
<dbReference type="SUPFAM" id="SSF56214">
    <property type="entry name" value="4'-phosphopantetheinyl transferase"/>
    <property type="match status" value="1"/>
</dbReference>
<keyword evidence="4" id="KW-1185">Reference proteome</keyword>
<proteinExistence type="predicted"/>
<feature type="domain" description="4'-phosphopantetheinyl transferase" evidence="2">
    <location>
        <begin position="77"/>
        <end position="164"/>
    </location>
</feature>
<name>A0A7C9HFC3_9BACT</name>
<dbReference type="GO" id="GO:0000287">
    <property type="term" value="F:magnesium ion binding"/>
    <property type="evidence" value="ECO:0007669"/>
    <property type="project" value="InterPro"/>
</dbReference>
<dbReference type="Proteomes" id="UP000482295">
    <property type="component" value="Unassembled WGS sequence"/>
</dbReference>
<accession>A0A7C9HFC3</accession>
<dbReference type="RefSeq" id="WP_317163225.1">
    <property type="nucleotide sequence ID" value="NZ_VVIQ01000015.1"/>
</dbReference>
<comment type="caution">
    <text evidence="3">The sequence shown here is derived from an EMBL/GenBank/DDBJ whole genome shotgun (WGS) entry which is preliminary data.</text>
</comment>
<reference evidence="3 4" key="1">
    <citation type="submission" date="2019-09" db="EMBL/GenBank/DDBJ databases">
        <title>Prevotella A2879 sp. nov., isolated from an abscess of a patient.</title>
        <authorList>
            <person name="Buhl M."/>
            <person name="Oberhettinger P."/>
        </authorList>
    </citation>
    <scope>NUCLEOTIDE SEQUENCE [LARGE SCALE GENOMIC DNA]</scope>
    <source>
        <strain evidence="3 4">A2879</strain>
    </source>
</reference>